<reference evidence="2" key="1">
    <citation type="submission" date="2021-03" db="EMBL/GenBank/DDBJ databases">
        <title>A new species, PO-11, isolated from a karst cave deposit.</title>
        <authorList>
            <person name="Zhaoxiaoyong W."/>
        </authorList>
    </citation>
    <scope>NUCLEOTIDE SEQUENCE</scope>
    <source>
        <strain evidence="2">PO-11</strain>
    </source>
</reference>
<evidence type="ECO:0000313" key="3">
    <source>
        <dbReference type="Proteomes" id="UP000664164"/>
    </source>
</evidence>
<feature type="region of interest" description="Disordered" evidence="1">
    <location>
        <begin position="35"/>
        <end position="86"/>
    </location>
</feature>
<dbReference type="RefSeq" id="WP_207617163.1">
    <property type="nucleotide sequence ID" value="NZ_JAFNLL010000040.1"/>
</dbReference>
<evidence type="ECO:0000313" key="2">
    <source>
        <dbReference type="EMBL" id="MBO1269309.1"/>
    </source>
</evidence>
<proteinExistence type="predicted"/>
<dbReference type="Proteomes" id="UP000664164">
    <property type="component" value="Unassembled WGS sequence"/>
</dbReference>
<protein>
    <submittedName>
        <fullName evidence="2">Uncharacterized protein</fullName>
    </submittedName>
</protein>
<sequence length="86" mass="9035">MVAKHPETAISPELASHLAESMDMAPMPAPAAVAVALGANKGQQWPDGNGKQRHPRERGISHGRMGQAAAVTAVHRTGRPQMPHSS</sequence>
<keyword evidence="3" id="KW-1185">Reference proteome</keyword>
<gene>
    <name evidence="2" type="ORF">J1902_15275</name>
</gene>
<accession>A0A939KKW7</accession>
<evidence type="ECO:0000256" key="1">
    <source>
        <dbReference type="SAM" id="MobiDB-lite"/>
    </source>
</evidence>
<dbReference type="EMBL" id="JAFNLL010000040">
    <property type="protein sequence ID" value="MBO1269309.1"/>
    <property type="molecule type" value="Genomic_DNA"/>
</dbReference>
<name>A0A939KKW7_9MICC</name>
<organism evidence="2 3">
    <name type="scientific">Arthrobacter cavernae</name>
    <dbReference type="NCBI Taxonomy" id="2817681"/>
    <lineage>
        <taxon>Bacteria</taxon>
        <taxon>Bacillati</taxon>
        <taxon>Actinomycetota</taxon>
        <taxon>Actinomycetes</taxon>
        <taxon>Micrococcales</taxon>
        <taxon>Micrococcaceae</taxon>
        <taxon>Arthrobacter</taxon>
    </lineage>
</organism>
<comment type="caution">
    <text evidence="2">The sequence shown here is derived from an EMBL/GenBank/DDBJ whole genome shotgun (WGS) entry which is preliminary data.</text>
</comment>
<dbReference type="AlphaFoldDB" id="A0A939KKW7"/>